<gene>
    <name evidence="1" type="ORF">B1A_01991</name>
</gene>
<evidence type="ECO:0000313" key="1">
    <source>
        <dbReference type="EMBL" id="EQD78955.1"/>
    </source>
</evidence>
<comment type="caution">
    <text evidence="1">The sequence shown here is derived from an EMBL/GenBank/DDBJ whole genome shotgun (WGS) entry which is preliminary data.</text>
</comment>
<feature type="non-terminal residue" evidence="1">
    <location>
        <position position="57"/>
    </location>
</feature>
<reference evidence="1" key="2">
    <citation type="journal article" date="2014" name="ISME J.">
        <title>Microbial stratification in low pH oxic and suboxic macroscopic growths along an acid mine drainage.</title>
        <authorList>
            <person name="Mendez-Garcia C."/>
            <person name="Mesa V."/>
            <person name="Sprenger R.R."/>
            <person name="Richter M."/>
            <person name="Diez M.S."/>
            <person name="Solano J."/>
            <person name="Bargiela R."/>
            <person name="Golyshina O.V."/>
            <person name="Manteca A."/>
            <person name="Ramos J.L."/>
            <person name="Gallego J.R."/>
            <person name="Llorente I."/>
            <person name="Martins Dos Santos V.A."/>
            <person name="Jensen O.N."/>
            <person name="Pelaez A.I."/>
            <person name="Sanchez J."/>
            <person name="Ferrer M."/>
        </authorList>
    </citation>
    <scope>NUCLEOTIDE SEQUENCE</scope>
</reference>
<proteinExistence type="predicted"/>
<name>T1D9T7_9ZZZZ</name>
<protein>
    <submittedName>
        <fullName evidence="1">Uncharacterized protein</fullName>
    </submittedName>
</protein>
<organism evidence="1">
    <name type="scientific">mine drainage metagenome</name>
    <dbReference type="NCBI Taxonomy" id="410659"/>
    <lineage>
        <taxon>unclassified sequences</taxon>
        <taxon>metagenomes</taxon>
        <taxon>ecological metagenomes</taxon>
    </lineage>
</organism>
<accession>T1D9T7</accession>
<dbReference type="AlphaFoldDB" id="T1D9T7"/>
<dbReference type="EMBL" id="AUZX01001493">
    <property type="protein sequence ID" value="EQD78955.1"/>
    <property type="molecule type" value="Genomic_DNA"/>
</dbReference>
<sequence>MLSEAGSVTGDKKWKAFKDRIRKAADYTPSLPSTLQAELRDYQVEGFLWMSRLAKWG</sequence>
<reference evidence="1" key="1">
    <citation type="submission" date="2013-08" db="EMBL/GenBank/DDBJ databases">
        <authorList>
            <person name="Mendez C."/>
            <person name="Richter M."/>
            <person name="Ferrer M."/>
            <person name="Sanchez J."/>
        </authorList>
    </citation>
    <scope>NUCLEOTIDE SEQUENCE</scope>
</reference>